<feature type="transmembrane region" description="Helical" evidence="2">
    <location>
        <begin position="48"/>
        <end position="67"/>
    </location>
</feature>
<keyword evidence="2" id="KW-1133">Transmembrane helix</keyword>
<protein>
    <submittedName>
        <fullName evidence="3">Tetratricopeptide repeat protein</fullName>
    </submittedName>
</protein>
<dbReference type="RefSeq" id="WP_188842507.1">
    <property type="nucleotide sequence ID" value="NZ_BMOT01000009.1"/>
</dbReference>
<dbReference type="Gene3D" id="1.25.40.10">
    <property type="entry name" value="Tetratricopeptide repeat domain"/>
    <property type="match status" value="2"/>
</dbReference>
<keyword evidence="4" id="KW-1185">Reference proteome</keyword>
<evidence type="ECO:0000313" key="3">
    <source>
        <dbReference type="EMBL" id="MCL1118683.1"/>
    </source>
</evidence>
<evidence type="ECO:0000313" key="4">
    <source>
        <dbReference type="Proteomes" id="UP001203212"/>
    </source>
</evidence>
<dbReference type="InterPro" id="IPR019734">
    <property type="entry name" value="TPR_rpt"/>
</dbReference>
<dbReference type="InterPro" id="IPR011990">
    <property type="entry name" value="TPR-like_helical_dom_sf"/>
</dbReference>
<name>A0ABT0L4N6_9GAMM</name>
<evidence type="ECO:0000256" key="1">
    <source>
        <dbReference type="SAM" id="MobiDB-lite"/>
    </source>
</evidence>
<feature type="region of interest" description="Disordered" evidence="1">
    <location>
        <begin position="199"/>
        <end position="219"/>
    </location>
</feature>
<proteinExistence type="predicted"/>
<dbReference type="Pfam" id="PF13432">
    <property type="entry name" value="TPR_16"/>
    <property type="match status" value="1"/>
</dbReference>
<comment type="caution">
    <text evidence="3">The sequence shown here is derived from an EMBL/GenBank/DDBJ whole genome shotgun (WGS) entry which is preliminary data.</text>
</comment>
<dbReference type="Proteomes" id="UP001203212">
    <property type="component" value="Unassembled WGS sequence"/>
</dbReference>
<sequence length="424" mass="47613">MSVINKMLQDLEQRQQNEDGNLKEEAHQFIRPKLEFSSKVDAPKKSRLSWLVVLILLPIIWIGFSLLNQADQVVYVATIDPLSDAGSADSGPVVNNTLISPSQNTVLAEQNSHNPDTNNEVIQQVEEPNLKQLNLSENVEIVAVNEPNHHEISETMVNHPSAVSAKIDQVSVLPSSNMADQSDTQGEDYLVKAIPTHPVSNDIEKNSRPNVDSGVRDNKNHGRMEVTEVKLSKTQLALVQFKKAQTAENDKRLDEATGLYLEAIILDPSLHTARKQLVKIYYSQNKINAALLQLESGISIFPTHWEFYLMQANIENALQEYHSALVSLSYIDDNSEFAKEKWVFQGDIAQKTAQYRLSETAYRALLTIESTQARWWMGLAYALDSQQEYVKAAAAYRSALNYPGLSNIAIEFVKQRLVQLGENQ</sequence>
<dbReference type="SUPFAM" id="SSF48452">
    <property type="entry name" value="TPR-like"/>
    <property type="match status" value="1"/>
</dbReference>
<keyword evidence="2" id="KW-0812">Transmembrane</keyword>
<keyword evidence="2" id="KW-0472">Membrane</keyword>
<accession>A0ABT0L4N6</accession>
<evidence type="ECO:0000256" key="2">
    <source>
        <dbReference type="SAM" id="Phobius"/>
    </source>
</evidence>
<dbReference type="EMBL" id="JAKILK010000013">
    <property type="protein sequence ID" value="MCL1118683.1"/>
    <property type="molecule type" value="Genomic_DNA"/>
</dbReference>
<organism evidence="3 4">
    <name type="scientific">Shewanella aestuarii</name>
    <dbReference type="NCBI Taxonomy" id="1028752"/>
    <lineage>
        <taxon>Bacteria</taxon>
        <taxon>Pseudomonadati</taxon>
        <taxon>Pseudomonadota</taxon>
        <taxon>Gammaproteobacteria</taxon>
        <taxon>Alteromonadales</taxon>
        <taxon>Shewanellaceae</taxon>
        <taxon>Shewanella</taxon>
    </lineage>
</organism>
<gene>
    <name evidence="3" type="ORF">L2689_15745</name>
</gene>
<dbReference type="SMART" id="SM00028">
    <property type="entry name" value="TPR"/>
    <property type="match status" value="3"/>
</dbReference>
<reference evidence="3 4" key="1">
    <citation type="submission" date="2022-01" db="EMBL/GenBank/DDBJ databases">
        <title>Whole genome-based taxonomy of the Shewanellaceae.</title>
        <authorList>
            <person name="Martin-Rodriguez A.J."/>
        </authorList>
    </citation>
    <scope>NUCLEOTIDE SEQUENCE [LARGE SCALE GENOMIC DNA]</scope>
    <source>
        <strain evidence="3 4">JCM 17801</strain>
    </source>
</reference>